<dbReference type="PATRIC" id="fig|1178482.3.peg.1235"/>
<name>W1NB13_9GAMM</name>
<comment type="caution">
    <text evidence="1">The sequence shown here is derived from an EMBL/GenBank/DDBJ whole genome shotgun (WGS) entry which is preliminary data.</text>
</comment>
<sequence length="100" mass="10981">MAAKSNEVTTPSITQVKADALVERIKTSNPNLLNKMPDQRAAKLVRHTLRALAAEINDTDEGRLRVTGLGSVVIQQVKREKDGTTQKVKRVVLRPAQPKA</sequence>
<keyword evidence="2" id="KW-1185">Reference proteome</keyword>
<dbReference type="Proteomes" id="UP000019113">
    <property type="component" value="Unassembled WGS sequence"/>
</dbReference>
<reference evidence="1 2" key="1">
    <citation type="submission" date="2013-08" db="EMBL/GenBank/DDBJ databases">
        <title>draft genome of Halomonas huanghegensis, strain BJGMM-B45T.</title>
        <authorList>
            <person name="Miao C."/>
            <person name="Wan Y."/>
            <person name="Jin W."/>
        </authorList>
    </citation>
    <scope>NUCLEOTIDE SEQUENCE [LARGE SCALE GENOMIC DNA]</scope>
    <source>
        <strain evidence="1 2">BJGMM-B45</strain>
    </source>
</reference>
<accession>W1NB13</accession>
<dbReference type="EMBL" id="AVBC01000019">
    <property type="protein sequence ID" value="ERL52361.1"/>
    <property type="molecule type" value="Genomic_DNA"/>
</dbReference>
<dbReference type="RefSeq" id="WP_021818193.1">
    <property type="nucleotide sequence ID" value="NZ_AVBC01000019.1"/>
</dbReference>
<protein>
    <recommendedName>
        <fullName evidence="3">DNA-binding protein</fullName>
    </recommendedName>
</protein>
<dbReference type="STRING" id="1178482.AR456_16670"/>
<gene>
    <name evidence="1" type="ORF">BJB45_10365</name>
</gene>
<dbReference type="AlphaFoldDB" id="W1NB13"/>
<evidence type="ECO:0000313" key="2">
    <source>
        <dbReference type="Proteomes" id="UP000019113"/>
    </source>
</evidence>
<evidence type="ECO:0008006" key="3">
    <source>
        <dbReference type="Google" id="ProtNLM"/>
    </source>
</evidence>
<evidence type="ECO:0000313" key="1">
    <source>
        <dbReference type="EMBL" id="ERL52361.1"/>
    </source>
</evidence>
<organism evidence="1 2">
    <name type="scientific">Halomonas huangheensis</name>
    <dbReference type="NCBI Taxonomy" id="1178482"/>
    <lineage>
        <taxon>Bacteria</taxon>
        <taxon>Pseudomonadati</taxon>
        <taxon>Pseudomonadota</taxon>
        <taxon>Gammaproteobacteria</taxon>
        <taxon>Oceanospirillales</taxon>
        <taxon>Halomonadaceae</taxon>
        <taxon>Halomonas</taxon>
    </lineage>
</organism>
<proteinExistence type="predicted"/>
<dbReference type="OrthoDB" id="6169536at2"/>
<dbReference type="KEGG" id="hhu:AR456_16670"/>